<dbReference type="AlphaFoldDB" id="A0A6H5IPX5"/>
<proteinExistence type="predicted"/>
<accession>A0A6H5IPX5</accession>
<organism evidence="2 3">
    <name type="scientific">Trichogramma brassicae</name>
    <dbReference type="NCBI Taxonomy" id="86971"/>
    <lineage>
        <taxon>Eukaryota</taxon>
        <taxon>Metazoa</taxon>
        <taxon>Ecdysozoa</taxon>
        <taxon>Arthropoda</taxon>
        <taxon>Hexapoda</taxon>
        <taxon>Insecta</taxon>
        <taxon>Pterygota</taxon>
        <taxon>Neoptera</taxon>
        <taxon>Endopterygota</taxon>
        <taxon>Hymenoptera</taxon>
        <taxon>Apocrita</taxon>
        <taxon>Proctotrupomorpha</taxon>
        <taxon>Chalcidoidea</taxon>
        <taxon>Trichogrammatidae</taxon>
        <taxon>Trichogramma</taxon>
    </lineage>
</organism>
<sequence>MSQGDVDRPTRRGTTTSSPGVSVTSGRVIEPVKLSRVPRVENLYASTSSKSISMIVTYHLLQYMFREISLLSCT</sequence>
<evidence type="ECO:0000256" key="1">
    <source>
        <dbReference type="SAM" id="MobiDB-lite"/>
    </source>
</evidence>
<dbReference type="Proteomes" id="UP000479190">
    <property type="component" value="Unassembled WGS sequence"/>
</dbReference>
<evidence type="ECO:0000313" key="3">
    <source>
        <dbReference type="Proteomes" id="UP000479190"/>
    </source>
</evidence>
<evidence type="ECO:0000313" key="2">
    <source>
        <dbReference type="EMBL" id="CAB0038863.1"/>
    </source>
</evidence>
<keyword evidence="3" id="KW-1185">Reference proteome</keyword>
<name>A0A6H5IPX5_9HYME</name>
<reference evidence="2 3" key="1">
    <citation type="submission" date="2020-02" db="EMBL/GenBank/DDBJ databases">
        <authorList>
            <person name="Ferguson B K."/>
        </authorList>
    </citation>
    <scope>NUCLEOTIDE SEQUENCE [LARGE SCALE GENOMIC DNA]</scope>
</reference>
<gene>
    <name evidence="2" type="ORF">TBRA_LOCUS10630</name>
</gene>
<feature type="compositionally biased region" description="Low complexity" evidence="1">
    <location>
        <begin position="12"/>
        <end position="24"/>
    </location>
</feature>
<protein>
    <submittedName>
        <fullName evidence="2">Uncharacterized protein</fullName>
    </submittedName>
</protein>
<dbReference type="EMBL" id="CADCXV010000928">
    <property type="protein sequence ID" value="CAB0038863.1"/>
    <property type="molecule type" value="Genomic_DNA"/>
</dbReference>
<feature type="compositionally biased region" description="Basic and acidic residues" evidence="1">
    <location>
        <begin position="1"/>
        <end position="10"/>
    </location>
</feature>
<feature type="region of interest" description="Disordered" evidence="1">
    <location>
        <begin position="1"/>
        <end position="24"/>
    </location>
</feature>